<evidence type="ECO:0000313" key="2">
    <source>
        <dbReference type="EMBL" id="KAF2869125.1"/>
    </source>
</evidence>
<sequence>MSQYPFPNRHSTDTLSGPGRSLATIQNQRRRQASHGHAVGKPDSASGQQSGTGSTFYLHTILGGPRRLGFDCRSAGSPHATPVRRPGIMTAGRSNQGCRKYFNKNPAAKPLANRVGYVLAFNDALDRHTIRHGDFARHFSLREVGYSNRSHSRLQEHRCHDSSNPLMNLIDAICAVEFPDTFHLDQYVIAWMFAPAQAPLSEILSTRLADGEYNRAL</sequence>
<dbReference type="OrthoDB" id="5427517at2759"/>
<reference evidence="2 3" key="1">
    <citation type="submission" date="2020-01" db="EMBL/GenBank/DDBJ databases">
        <authorList>
            <consortium name="DOE Joint Genome Institute"/>
            <person name="Haridas S."/>
            <person name="Albert R."/>
            <person name="Binder M."/>
            <person name="Bloem J."/>
            <person name="Labutti K."/>
            <person name="Salamov A."/>
            <person name="Andreopoulos B."/>
            <person name="Baker S.E."/>
            <person name="Barry K."/>
            <person name="Bills G."/>
            <person name="Bluhm B.H."/>
            <person name="Cannon C."/>
            <person name="Castanera R."/>
            <person name="Culley D.E."/>
            <person name="Daum C."/>
            <person name="Ezra D."/>
            <person name="Gonzalez J.B."/>
            <person name="Henrissat B."/>
            <person name="Kuo A."/>
            <person name="Liang C."/>
            <person name="Lipzen A."/>
            <person name="Lutzoni F."/>
            <person name="Magnuson J."/>
            <person name="Mondo S."/>
            <person name="Nolan M."/>
            <person name="Ohm R."/>
            <person name="Pangilinan J."/>
            <person name="Park H.-J.H."/>
            <person name="Ramirez L."/>
            <person name="Alfaro M."/>
            <person name="Sun H."/>
            <person name="Tritt A."/>
            <person name="Yoshinaga Y."/>
            <person name="Zwiers L.-H.L."/>
            <person name="Turgeon B.G."/>
            <person name="Goodwin S.B."/>
            <person name="Spatafora J.W."/>
            <person name="Crous P.W."/>
            <person name="Grigoriev I.V."/>
        </authorList>
    </citation>
    <scope>NUCLEOTIDE SEQUENCE [LARGE SCALE GENOMIC DNA]</scope>
    <source>
        <strain evidence="2 3">CBS 611.86</strain>
    </source>
</reference>
<dbReference type="EMBL" id="JAADJZ010000017">
    <property type="protein sequence ID" value="KAF2869125.1"/>
    <property type="molecule type" value="Genomic_DNA"/>
</dbReference>
<accession>A0A7C8MK70</accession>
<evidence type="ECO:0000256" key="1">
    <source>
        <dbReference type="SAM" id="MobiDB-lite"/>
    </source>
</evidence>
<evidence type="ECO:0000313" key="3">
    <source>
        <dbReference type="Proteomes" id="UP000481861"/>
    </source>
</evidence>
<dbReference type="AlphaFoldDB" id="A0A7C8MK70"/>
<protein>
    <submittedName>
        <fullName evidence="2">Uncharacterized protein</fullName>
    </submittedName>
</protein>
<organism evidence="2 3">
    <name type="scientific">Massariosphaeria phaeospora</name>
    <dbReference type="NCBI Taxonomy" id="100035"/>
    <lineage>
        <taxon>Eukaryota</taxon>
        <taxon>Fungi</taxon>
        <taxon>Dikarya</taxon>
        <taxon>Ascomycota</taxon>
        <taxon>Pezizomycotina</taxon>
        <taxon>Dothideomycetes</taxon>
        <taxon>Pleosporomycetidae</taxon>
        <taxon>Pleosporales</taxon>
        <taxon>Pleosporales incertae sedis</taxon>
        <taxon>Massariosphaeria</taxon>
    </lineage>
</organism>
<gene>
    <name evidence="2" type="ORF">BDV95DRAFT_112908</name>
</gene>
<feature type="region of interest" description="Disordered" evidence="1">
    <location>
        <begin position="1"/>
        <end position="20"/>
    </location>
</feature>
<name>A0A7C8MK70_9PLEO</name>
<comment type="caution">
    <text evidence="2">The sequence shown here is derived from an EMBL/GenBank/DDBJ whole genome shotgun (WGS) entry which is preliminary data.</text>
</comment>
<proteinExistence type="predicted"/>
<feature type="region of interest" description="Disordered" evidence="1">
    <location>
        <begin position="25"/>
        <end position="52"/>
    </location>
</feature>
<dbReference type="Proteomes" id="UP000481861">
    <property type="component" value="Unassembled WGS sequence"/>
</dbReference>
<keyword evidence="3" id="KW-1185">Reference proteome</keyword>